<dbReference type="EMBL" id="JMOA01000014">
    <property type="protein sequence ID" value="KCY02052.1"/>
    <property type="molecule type" value="Genomic_DNA"/>
</dbReference>
<name>A0A836LXP8_ACIBA</name>
<dbReference type="EMBL" id="JMOA01000145">
    <property type="protein sequence ID" value="KCX96247.1"/>
    <property type="molecule type" value="Genomic_DNA"/>
</dbReference>
<sequence>MSKFNNLLLDLNLFCKVLPTIISSIQKKYQKKVKNINK</sequence>
<accession>A0A836LXP8</accession>
<protein>
    <submittedName>
        <fullName evidence="1">Uncharacterized protein</fullName>
    </submittedName>
</protein>
<comment type="caution">
    <text evidence="1">The sequence shown here is derived from an EMBL/GenBank/DDBJ whole genome shotgun (WGS) entry which is preliminary data.</text>
</comment>
<dbReference type="AlphaFoldDB" id="A0A836LXP8"/>
<evidence type="ECO:0000313" key="1">
    <source>
        <dbReference type="EMBL" id="KCX96247.1"/>
    </source>
</evidence>
<gene>
    <name evidence="2" type="ORF">J572_1453</name>
    <name evidence="1" type="ORF">J572_4111</name>
</gene>
<reference evidence="1 3" key="1">
    <citation type="submission" date="2014-04" db="EMBL/GenBank/DDBJ databases">
        <title>Comparative genomics and transcriptomics to identify genetic mechanisms underlying the emergence of carbapenem resistant Acinetobacter baumannii (CRAb).</title>
        <authorList>
            <person name="Harris A.D."/>
            <person name="Johnson K.J."/>
            <person name="George J."/>
            <person name="Nadendla S."/>
            <person name="Daugherty S.C."/>
            <person name="Parankush S."/>
            <person name="Sadzewicz L."/>
            <person name="Tallon L."/>
            <person name="Sengamalay N."/>
            <person name="Hazen T.H."/>
            <person name="Rasko D.A."/>
        </authorList>
    </citation>
    <scope>NUCLEOTIDE SEQUENCE [LARGE SCALE GENOMIC DNA]</scope>
    <source>
        <strain evidence="1 3">1499986</strain>
    </source>
</reference>
<organism evidence="1 3">
    <name type="scientific">Acinetobacter baumannii 1499986</name>
    <dbReference type="NCBI Taxonomy" id="1310673"/>
    <lineage>
        <taxon>Bacteria</taxon>
        <taxon>Pseudomonadati</taxon>
        <taxon>Pseudomonadota</taxon>
        <taxon>Gammaproteobacteria</taxon>
        <taxon>Moraxellales</taxon>
        <taxon>Moraxellaceae</taxon>
        <taxon>Acinetobacter</taxon>
        <taxon>Acinetobacter calcoaceticus/baumannii complex</taxon>
    </lineage>
</organism>
<evidence type="ECO:0000313" key="2">
    <source>
        <dbReference type="EMBL" id="KCY02052.1"/>
    </source>
</evidence>
<dbReference type="Proteomes" id="UP000027309">
    <property type="component" value="Unassembled WGS sequence"/>
</dbReference>
<proteinExistence type="predicted"/>
<evidence type="ECO:0000313" key="3">
    <source>
        <dbReference type="Proteomes" id="UP000027309"/>
    </source>
</evidence>